<organism evidence="2 3">
    <name type="scientific">Deinococcus enclensis</name>
    <dbReference type="NCBI Taxonomy" id="1049582"/>
    <lineage>
        <taxon>Bacteria</taxon>
        <taxon>Thermotogati</taxon>
        <taxon>Deinococcota</taxon>
        <taxon>Deinococci</taxon>
        <taxon>Deinococcales</taxon>
        <taxon>Deinococcaceae</taxon>
        <taxon>Deinococcus</taxon>
    </lineage>
</organism>
<keyword evidence="3" id="KW-1185">Reference proteome</keyword>
<gene>
    <name evidence="2" type="ORF">QO006_002914</name>
</gene>
<name>A0ABT9MFU8_9DEIO</name>
<dbReference type="Proteomes" id="UP001232163">
    <property type="component" value="Unassembled WGS sequence"/>
</dbReference>
<comment type="caution">
    <text evidence="2">The sequence shown here is derived from an EMBL/GenBank/DDBJ whole genome shotgun (WGS) entry which is preliminary data.</text>
</comment>
<feature type="signal peptide" evidence="1">
    <location>
        <begin position="1"/>
        <end position="20"/>
    </location>
</feature>
<evidence type="ECO:0000313" key="2">
    <source>
        <dbReference type="EMBL" id="MDP9765463.1"/>
    </source>
</evidence>
<dbReference type="RefSeq" id="WP_307467527.1">
    <property type="nucleotide sequence ID" value="NZ_JAURUR010000011.1"/>
</dbReference>
<proteinExistence type="predicted"/>
<keyword evidence="1" id="KW-0732">Signal</keyword>
<accession>A0ABT9MFU8</accession>
<evidence type="ECO:0000256" key="1">
    <source>
        <dbReference type="SAM" id="SignalP"/>
    </source>
</evidence>
<dbReference type="EMBL" id="JAURUR010000011">
    <property type="protein sequence ID" value="MDP9765463.1"/>
    <property type="molecule type" value="Genomic_DNA"/>
</dbReference>
<protein>
    <submittedName>
        <fullName evidence="2">Uncharacterized protein</fullName>
    </submittedName>
</protein>
<evidence type="ECO:0000313" key="3">
    <source>
        <dbReference type="Proteomes" id="UP001232163"/>
    </source>
</evidence>
<feature type="chain" id="PRO_5046077605" evidence="1">
    <location>
        <begin position="21"/>
        <end position="172"/>
    </location>
</feature>
<sequence>MTRRLSALLPFLLTAALAGGAGAPPAQIVPPLPQGALEWNEDLPVASRVQAAQIAALVKRHSGVTCDPRQTQAPGHMAAPLSPVQNIETFTETFVTSGQDPDSPVTAVAYLDRDAGRQVGVLIVTPREDTEDAGHGVMLLIPDQPRKGRMTLLTCWGLGPVKLRPGLQRLNT</sequence>
<reference evidence="2 3" key="1">
    <citation type="submission" date="2023-07" db="EMBL/GenBank/DDBJ databases">
        <title>Genomic Encyclopedia of Type Strains, Phase IV (KMG-IV): sequencing the most valuable type-strain genomes for metagenomic binning, comparative biology and taxonomic classification.</title>
        <authorList>
            <person name="Goeker M."/>
        </authorList>
    </citation>
    <scope>NUCLEOTIDE SEQUENCE [LARGE SCALE GENOMIC DNA]</scope>
    <source>
        <strain evidence="2 3">NIO-1023</strain>
    </source>
</reference>